<evidence type="ECO:0000313" key="3">
    <source>
        <dbReference type="EMBL" id="KNH02510.1"/>
    </source>
</evidence>
<keyword evidence="2" id="KW-0732">Signal</keyword>
<organism evidence="3 4">
    <name type="scientific">Qipengyuania citrea LAMA 915</name>
    <dbReference type="NCBI Taxonomy" id="1306953"/>
    <lineage>
        <taxon>Bacteria</taxon>
        <taxon>Pseudomonadati</taxon>
        <taxon>Pseudomonadota</taxon>
        <taxon>Alphaproteobacteria</taxon>
        <taxon>Sphingomonadales</taxon>
        <taxon>Erythrobacteraceae</taxon>
        <taxon>Qipengyuania</taxon>
    </lineage>
</organism>
<evidence type="ECO:0008006" key="5">
    <source>
        <dbReference type="Google" id="ProtNLM"/>
    </source>
</evidence>
<dbReference type="Proteomes" id="UP000037446">
    <property type="component" value="Unassembled WGS sequence"/>
</dbReference>
<feature type="region of interest" description="Disordered" evidence="1">
    <location>
        <begin position="27"/>
        <end position="68"/>
    </location>
</feature>
<feature type="chain" id="PRO_5005554764" description="Lipoprotein" evidence="2">
    <location>
        <begin position="21"/>
        <end position="186"/>
    </location>
</feature>
<evidence type="ECO:0000256" key="2">
    <source>
        <dbReference type="SAM" id="SignalP"/>
    </source>
</evidence>
<feature type="signal peptide" evidence="2">
    <location>
        <begin position="1"/>
        <end position="20"/>
    </location>
</feature>
<dbReference type="STRING" id="1306953.J121_289"/>
<dbReference type="EMBL" id="JYNE01000022">
    <property type="protein sequence ID" value="KNH02510.1"/>
    <property type="molecule type" value="Genomic_DNA"/>
</dbReference>
<evidence type="ECO:0000313" key="4">
    <source>
        <dbReference type="Proteomes" id="UP000037446"/>
    </source>
</evidence>
<protein>
    <recommendedName>
        <fullName evidence="5">Lipoprotein</fullName>
    </recommendedName>
</protein>
<sequence length="186" mass="19294">MKPIYVHLGGALALSFTIAACVPAPDSTPAPTPTPTPTPSPTATAPAPQRPAPPASENWIDRPQTAGDWSYRAGADGGVAMFGANADQPLFAIDCDRGAARVTLSRIGSAAAPATMTIRTETTDRTLAATPAARELQSLTATLAANDPLLDAMAVTRGRFAVETPGLSTLYLPPWAEVSRVIEDCR</sequence>
<dbReference type="RefSeq" id="WP_050599941.1">
    <property type="nucleotide sequence ID" value="NZ_JYNE01000022.1"/>
</dbReference>
<evidence type="ECO:0000256" key="1">
    <source>
        <dbReference type="SAM" id="MobiDB-lite"/>
    </source>
</evidence>
<dbReference type="PROSITE" id="PS51257">
    <property type="entry name" value="PROKAR_LIPOPROTEIN"/>
    <property type="match status" value="1"/>
</dbReference>
<reference evidence="3" key="1">
    <citation type="submission" date="2015-02" db="EMBL/GenBank/DDBJ databases">
        <authorList>
            <person name="Chooi Y.-H."/>
        </authorList>
    </citation>
    <scope>NUCLEOTIDE SEQUENCE [LARGE SCALE GENOMIC DNA]</scope>
    <source>
        <strain evidence="3">LAMA 915</strain>
    </source>
</reference>
<feature type="compositionally biased region" description="Pro residues" evidence="1">
    <location>
        <begin position="27"/>
        <end position="40"/>
    </location>
</feature>
<name>A0A0L1KEP1_9SPHN</name>
<accession>A0A0L1KEP1</accession>
<gene>
    <name evidence="3" type="ORF">J121_289</name>
</gene>
<dbReference type="AlphaFoldDB" id="A0A0L1KEP1"/>
<proteinExistence type="predicted"/>
<dbReference type="PATRIC" id="fig|1306953.7.peg.293"/>
<comment type="caution">
    <text evidence="3">The sequence shown here is derived from an EMBL/GenBank/DDBJ whole genome shotgun (WGS) entry which is preliminary data.</text>
</comment>